<dbReference type="AlphaFoldDB" id="A0A9D1DGX2"/>
<protein>
    <submittedName>
        <fullName evidence="1">Cytidylate kinase-like family protein</fullName>
    </submittedName>
</protein>
<dbReference type="Pfam" id="PF13189">
    <property type="entry name" value="Cytidylate_kin2"/>
    <property type="match status" value="1"/>
</dbReference>
<gene>
    <name evidence="1" type="ORF">IAA53_03815</name>
</gene>
<reference evidence="1" key="1">
    <citation type="submission" date="2020-10" db="EMBL/GenBank/DDBJ databases">
        <authorList>
            <person name="Gilroy R."/>
        </authorList>
    </citation>
    <scope>NUCLEOTIDE SEQUENCE</scope>
    <source>
        <strain evidence="1">ChiBcec15-4380</strain>
    </source>
</reference>
<organism evidence="1 2">
    <name type="scientific">Candidatus Avoscillospira avicola</name>
    <dbReference type="NCBI Taxonomy" id="2840706"/>
    <lineage>
        <taxon>Bacteria</taxon>
        <taxon>Bacillati</taxon>
        <taxon>Bacillota</taxon>
        <taxon>Clostridia</taxon>
        <taxon>Eubacteriales</taxon>
        <taxon>Oscillospiraceae</taxon>
        <taxon>Oscillospiraceae incertae sedis</taxon>
        <taxon>Candidatus Avoscillospira</taxon>
    </lineage>
</organism>
<dbReference type="GO" id="GO:0016301">
    <property type="term" value="F:kinase activity"/>
    <property type="evidence" value="ECO:0007669"/>
    <property type="project" value="UniProtKB-KW"/>
</dbReference>
<dbReference type="InterPro" id="IPR027417">
    <property type="entry name" value="P-loop_NTPase"/>
</dbReference>
<proteinExistence type="predicted"/>
<keyword evidence="1" id="KW-0808">Transferase</keyword>
<dbReference type="Gene3D" id="3.40.50.300">
    <property type="entry name" value="P-loop containing nucleotide triphosphate hydrolases"/>
    <property type="match status" value="1"/>
</dbReference>
<keyword evidence="1" id="KW-0418">Kinase</keyword>
<dbReference type="Proteomes" id="UP000824239">
    <property type="component" value="Unassembled WGS sequence"/>
</dbReference>
<name>A0A9D1DGX2_9FIRM</name>
<evidence type="ECO:0000313" key="1">
    <source>
        <dbReference type="EMBL" id="HIR50401.1"/>
    </source>
</evidence>
<dbReference type="EMBL" id="DVHE01000029">
    <property type="protein sequence ID" value="HIR50401.1"/>
    <property type="molecule type" value="Genomic_DNA"/>
</dbReference>
<reference evidence="1" key="2">
    <citation type="journal article" date="2021" name="PeerJ">
        <title>Extensive microbial diversity within the chicken gut microbiome revealed by metagenomics and culture.</title>
        <authorList>
            <person name="Gilroy R."/>
            <person name="Ravi A."/>
            <person name="Getino M."/>
            <person name="Pursley I."/>
            <person name="Horton D.L."/>
            <person name="Alikhan N.F."/>
            <person name="Baker D."/>
            <person name="Gharbi K."/>
            <person name="Hall N."/>
            <person name="Watson M."/>
            <person name="Adriaenssens E.M."/>
            <person name="Foster-Nyarko E."/>
            <person name="Jarju S."/>
            <person name="Secka A."/>
            <person name="Antonio M."/>
            <person name="Oren A."/>
            <person name="Chaudhuri R.R."/>
            <person name="La Ragione R."/>
            <person name="Hildebrand F."/>
            <person name="Pallen M.J."/>
        </authorList>
    </citation>
    <scope>NUCLEOTIDE SEQUENCE</scope>
    <source>
        <strain evidence="1">ChiBcec15-4380</strain>
    </source>
</reference>
<accession>A0A9D1DGX2</accession>
<comment type="caution">
    <text evidence="1">The sequence shown here is derived from an EMBL/GenBank/DDBJ whole genome shotgun (WGS) entry which is preliminary data.</text>
</comment>
<dbReference type="SUPFAM" id="SSF52540">
    <property type="entry name" value="P-loop containing nucleoside triphosphate hydrolases"/>
    <property type="match status" value="1"/>
</dbReference>
<evidence type="ECO:0000313" key="2">
    <source>
        <dbReference type="Proteomes" id="UP000824239"/>
    </source>
</evidence>
<sequence>MTKKIITISRAFGSGGRTIGKEVAQRLGIPYYDKELVEAVAKESGFHADFIEEAGEYAPVSSSFLFSIAVSPNPMSMVHTMSMADQLFVYQTNVIRNLAEKGPCVIVGRCADYILREREDALHVFIHADMKHRAERIVRLYGETKQTPEKRLTDKDTKRKVYYKHYTNRNWGDAQNYHLCLNSGLIGVEKCVDIIVDVANMYE</sequence>